<proteinExistence type="predicted"/>
<evidence type="ECO:0000256" key="3">
    <source>
        <dbReference type="SAM" id="SignalP"/>
    </source>
</evidence>
<keyword evidence="2 3" id="KW-0732">Signal</keyword>
<protein>
    <submittedName>
        <fullName evidence="5">D-xylose transport system substrate-binding protein</fullName>
    </submittedName>
</protein>
<comment type="caution">
    <text evidence="5">The sequence shown here is derived from an EMBL/GenBank/DDBJ whole genome shotgun (WGS) entry which is preliminary data.</text>
</comment>
<dbReference type="SUPFAM" id="SSF53822">
    <property type="entry name" value="Periplasmic binding protein-like I"/>
    <property type="match status" value="1"/>
</dbReference>
<dbReference type="InterPro" id="IPR050555">
    <property type="entry name" value="Bact_Solute-Bind_Prot2"/>
</dbReference>
<evidence type="ECO:0000313" key="6">
    <source>
        <dbReference type="Proteomes" id="UP000567795"/>
    </source>
</evidence>
<dbReference type="GO" id="GO:0030288">
    <property type="term" value="C:outer membrane-bounded periplasmic space"/>
    <property type="evidence" value="ECO:0007669"/>
    <property type="project" value="TreeGrafter"/>
</dbReference>
<feature type="signal peptide" evidence="3">
    <location>
        <begin position="1"/>
        <end position="22"/>
    </location>
</feature>
<dbReference type="RefSeq" id="WP_179812311.1">
    <property type="nucleotide sequence ID" value="NZ_JACBZD010000001.1"/>
</dbReference>
<dbReference type="PANTHER" id="PTHR30036:SF1">
    <property type="entry name" value="D-XYLOSE-BINDING PERIPLASMIC PROTEIN"/>
    <property type="match status" value="1"/>
</dbReference>
<accession>A0A852ZLF9</accession>
<comment type="subcellular location">
    <subcellularLocation>
        <location evidence="1">Cell envelope</location>
    </subcellularLocation>
</comment>
<keyword evidence="6" id="KW-1185">Reference proteome</keyword>
<dbReference type="EMBL" id="JACBZD010000001">
    <property type="protein sequence ID" value="NYI03216.1"/>
    <property type="molecule type" value="Genomic_DNA"/>
</dbReference>
<evidence type="ECO:0000313" key="5">
    <source>
        <dbReference type="EMBL" id="NYI03216.1"/>
    </source>
</evidence>
<dbReference type="Gene3D" id="3.40.50.2300">
    <property type="match status" value="2"/>
</dbReference>
<dbReference type="PANTHER" id="PTHR30036">
    <property type="entry name" value="D-XYLOSE-BINDING PERIPLASMIC PROTEIN"/>
    <property type="match status" value="1"/>
</dbReference>
<dbReference type="GO" id="GO:0030246">
    <property type="term" value="F:carbohydrate binding"/>
    <property type="evidence" value="ECO:0007669"/>
    <property type="project" value="TreeGrafter"/>
</dbReference>
<organism evidence="5 6">
    <name type="scientific">Allostreptomyces psammosilenae</name>
    <dbReference type="NCBI Taxonomy" id="1892865"/>
    <lineage>
        <taxon>Bacteria</taxon>
        <taxon>Bacillati</taxon>
        <taxon>Actinomycetota</taxon>
        <taxon>Actinomycetes</taxon>
        <taxon>Kitasatosporales</taxon>
        <taxon>Streptomycetaceae</taxon>
        <taxon>Allostreptomyces</taxon>
    </lineage>
</organism>
<evidence type="ECO:0000256" key="2">
    <source>
        <dbReference type="ARBA" id="ARBA00022729"/>
    </source>
</evidence>
<dbReference type="InterPro" id="IPR025997">
    <property type="entry name" value="SBP_2_dom"/>
</dbReference>
<feature type="chain" id="PRO_5039584487" evidence="3">
    <location>
        <begin position="23"/>
        <end position="375"/>
    </location>
</feature>
<name>A0A852ZLF9_9ACTN</name>
<reference evidence="5 6" key="1">
    <citation type="submission" date="2020-07" db="EMBL/GenBank/DDBJ databases">
        <title>Sequencing the genomes of 1000 actinobacteria strains.</title>
        <authorList>
            <person name="Klenk H.-P."/>
        </authorList>
    </citation>
    <scope>NUCLEOTIDE SEQUENCE [LARGE SCALE GENOMIC DNA]</scope>
    <source>
        <strain evidence="5 6">DSM 42178</strain>
    </source>
</reference>
<dbReference type="AlphaFoldDB" id="A0A852ZLF9"/>
<sequence>MKTRTRRFALAAAALSLTTGLAACGTAEQAGNGDGGNDSSNASGASDGIRIGLLLPESKTARYEKFDRPYIEEAVAELCADCEVLYANASQDPAKQQQQVDSMLTDGVDVLILDAVDYKAIESSVNKAEQQGVPVVAYDRLAEGPIDAYVSFDNVAIGRLQGEALLEAMRANGDPMDGQTILINGSPTDPNAGQFKQGMHEALDGNVQVAAEYDVPDWSPDQAQTSAAGAITAAGVENVVGVYAANDGMAGGVIAALKAAGADPLPPVSGQDAEITGVQRILSGEQTMTIYKAIRPEAQAAAEFAVALARGEEITTATGTVDNATARDVPATIIAPTVLTRDNIAETVVADGYWTIEEICDAAHQDACREAGLLD</sequence>
<dbReference type="Proteomes" id="UP000567795">
    <property type="component" value="Unassembled WGS sequence"/>
</dbReference>
<dbReference type="Pfam" id="PF13407">
    <property type="entry name" value="Peripla_BP_4"/>
    <property type="match status" value="1"/>
</dbReference>
<dbReference type="PROSITE" id="PS51257">
    <property type="entry name" value="PROKAR_LIPOPROTEIN"/>
    <property type="match status" value="1"/>
</dbReference>
<dbReference type="InterPro" id="IPR028082">
    <property type="entry name" value="Peripla_BP_I"/>
</dbReference>
<gene>
    <name evidence="5" type="ORF">FHU37_000159</name>
</gene>
<feature type="domain" description="Periplasmic binding protein" evidence="4">
    <location>
        <begin position="51"/>
        <end position="313"/>
    </location>
</feature>
<evidence type="ECO:0000259" key="4">
    <source>
        <dbReference type="Pfam" id="PF13407"/>
    </source>
</evidence>
<evidence type="ECO:0000256" key="1">
    <source>
        <dbReference type="ARBA" id="ARBA00004196"/>
    </source>
</evidence>